<feature type="transmembrane region" description="Helical" evidence="9">
    <location>
        <begin position="91"/>
        <end position="108"/>
    </location>
</feature>
<dbReference type="InterPro" id="IPR050736">
    <property type="entry name" value="Sensor_HK_Regulatory"/>
</dbReference>
<feature type="domain" description="Histidine kinase" evidence="10">
    <location>
        <begin position="138"/>
        <end position="342"/>
    </location>
</feature>
<evidence type="ECO:0000313" key="12">
    <source>
        <dbReference type="Proteomes" id="UP000305778"/>
    </source>
</evidence>
<feature type="transmembrane region" description="Helical" evidence="9">
    <location>
        <begin position="64"/>
        <end position="85"/>
    </location>
</feature>
<dbReference type="EMBL" id="SUMC01000015">
    <property type="protein sequence ID" value="TKA10268.1"/>
    <property type="molecule type" value="Genomic_DNA"/>
</dbReference>
<dbReference type="Gene3D" id="1.10.287.130">
    <property type="match status" value="1"/>
</dbReference>
<evidence type="ECO:0000313" key="11">
    <source>
        <dbReference type="EMBL" id="TKA10268.1"/>
    </source>
</evidence>
<keyword evidence="12" id="KW-1185">Reference proteome</keyword>
<dbReference type="CDD" id="cd00075">
    <property type="entry name" value="HATPase"/>
    <property type="match status" value="1"/>
</dbReference>
<keyword evidence="5" id="KW-0808">Transferase</keyword>
<accession>A0A4U0SMG6</accession>
<dbReference type="GO" id="GO:0000155">
    <property type="term" value="F:phosphorelay sensor kinase activity"/>
    <property type="evidence" value="ECO:0007669"/>
    <property type="project" value="InterPro"/>
</dbReference>
<keyword evidence="9" id="KW-0812">Transmembrane</keyword>
<feature type="transmembrane region" description="Helical" evidence="9">
    <location>
        <begin position="14"/>
        <end position="33"/>
    </location>
</feature>
<evidence type="ECO:0000256" key="6">
    <source>
        <dbReference type="ARBA" id="ARBA00022777"/>
    </source>
</evidence>
<comment type="catalytic activity">
    <reaction evidence="1">
        <text>ATP + protein L-histidine = ADP + protein N-phospho-L-histidine.</text>
        <dbReference type="EC" id="2.7.13.3"/>
    </reaction>
</comment>
<keyword evidence="4" id="KW-0597">Phosphoprotein</keyword>
<dbReference type="EC" id="2.7.13.3" evidence="3"/>
<name>A0A4U0SMG6_9ACTN</name>
<dbReference type="SMART" id="SM00387">
    <property type="entry name" value="HATPase_c"/>
    <property type="match status" value="1"/>
</dbReference>
<gene>
    <name evidence="11" type="ORF">FCI23_17515</name>
</gene>
<evidence type="ECO:0000256" key="9">
    <source>
        <dbReference type="SAM" id="Phobius"/>
    </source>
</evidence>
<feature type="transmembrane region" description="Helical" evidence="9">
    <location>
        <begin position="39"/>
        <end position="57"/>
    </location>
</feature>
<dbReference type="PANTHER" id="PTHR43711">
    <property type="entry name" value="TWO-COMPONENT HISTIDINE KINASE"/>
    <property type="match status" value="1"/>
</dbReference>
<proteinExistence type="predicted"/>
<dbReference type="InterPro" id="IPR004358">
    <property type="entry name" value="Sig_transdc_His_kin-like_C"/>
</dbReference>
<evidence type="ECO:0000256" key="3">
    <source>
        <dbReference type="ARBA" id="ARBA00012438"/>
    </source>
</evidence>
<dbReference type="InterPro" id="IPR036097">
    <property type="entry name" value="HisK_dim/P_sf"/>
</dbReference>
<dbReference type="InterPro" id="IPR005467">
    <property type="entry name" value="His_kinase_dom"/>
</dbReference>
<dbReference type="Pfam" id="PF00512">
    <property type="entry name" value="HisKA"/>
    <property type="match status" value="1"/>
</dbReference>
<evidence type="ECO:0000256" key="2">
    <source>
        <dbReference type="ARBA" id="ARBA00004236"/>
    </source>
</evidence>
<dbReference type="InterPro" id="IPR003594">
    <property type="entry name" value="HATPase_dom"/>
</dbReference>
<dbReference type="CDD" id="cd00082">
    <property type="entry name" value="HisKA"/>
    <property type="match status" value="1"/>
</dbReference>
<comment type="subcellular location">
    <subcellularLocation>
        <location evidence="2">Cell membrane</location>
    </subcellularLocation>
</comment>
<keyword evidence="9" id="KW-1133">Transmembrane helix</keyword>
<keyword evidence="9" id="KW-0472">Membrane</keyword>
<dbReference type="InterPro" id="IPR036890">
    <property type="entry name" value="HATPase_C_sf"/>
</dbReference>
<dbReference type="InterPro" id="IPR003661">
    <property type="entry name" value="HisK_dim/P_dom"/>
</dbReference>
<dbReference type="PROSITE" id="PS50109">
    <property type="entry name" value="HIS_KIN"/>
    <property type="match status" value="1"/>
</dbReference>
<evidence type="ECO:0000256" key="1">
    <source>
        <dbReference type="ARBA" id="ARBA00000085"/>
    </source>
</evidence>
<evidence type="ECO:0000256" key="5">
    <source>
        <dbReference type="ARBA" id="ARBA00022679"/>
    </source>
</evidence>
<dbReference type="OrthoDB" id="9786919at2"/>
<feature type="region of interest" description="Disordered" evidence="8">
    <location>
        <begin position="342"/>
        <end position="369"/>
    </location>
</feature>
<dbReference type="SMART" id="SM00388">
    <property type="entry name" value="HisKA"/>
    <property type="match status" value="1"/>
</dbReference>
<evidence type="ECO:0000256" key="7">
    <source>
        <dbReference type="ARBA" id="ARBA00023012"/>
    </source>
</evidence>
<dbReference type="Gene3D" id="3.30.565.10">
    <property type="entry name" value="Histidine kinase-like ATPase, C-terminal domain"/>
    <property type="match status" value="1"/>
</dbReference>
<evidence type="ECO:0000259" key="10">
    <source>
        <dbReference type="PROSITE" id="PS50109"/>
    </source>
</evidence>
<comment type="caution">
    <text evidence="11">The sequence shown here is derived from an EMBL/GenBank/DDBJ whole genome shotgun (WGS) entry which is preliminary data.</text>
</comment>
<dbReference type="Proteomes" id="UP000305778">
    <property type="component" value="Unassembled WGS sequence"/>
</dbReference>
<sequence length="369" mass="40149">MSGTCSVPAERRRLVFVGWVLFAACSQLLLFVVPHLETVAFHLVWISMSIVYGVQSWSARRTSVVLTVVILVTGAALSEFIAEGYAHWDELAEVPLMALVFLTMVWHVRRRAAALAETQSLVERERRAQEVQELFVRNCSHEMRTPITVARCYAEMVRDELPTPESKDDLDVVVDELDKLGGLAGRLLVLVDAYESTEFEWGPVDLGSLLQRTVQRWRPASDRDWLLDAPSVLVEGDESRLEAALDALVENAVKFTVDGDAIELRCRATRNGAVVDVEDAGIGFARSQADDGSGQPQSSGRPGTGLGLAIVRAIVEGHGGGLTVVSERPSGSLLRMVLPLHPPAAEPRSAPAGPSGQPRLRAAQLEESA</sequence>
<evidence type="ECO:0000256" key="4">
    <source>
        <dbReference type="ARBA" id="ARBA00022553"/>
    </source>
</evidence>
<organism evidence="11 12">
    <name type="scientific">Actinacidiphila oryziradicis</name>
    <dbReference type="NCBI Taxonomy" id="2571141"/>
    <lineage>
        <taxon>Bacteria</taxon>
        <taxon>Bacillati</taxon>
        <taxon>Actinomycetota</taxon>
        <taxon>Actinomycetes</taxon>
        <taxon>Kitasatosporales</taxon>
        <taxon>Streptomycetaceae</taxon>
        <taxon>Actinacidiphila</taxon>
    </lineage>
</organism>
<evidence type="ECO:0000256" key="8">
    <source>
        <dbReference type="SAM" id="MobiDB-lite"/>
    </source>
</evidence>
<reference evidence="11 12" key="1">
    <citation type="submission" date="2019-04" db="EMBL/GenBank/DDBJ databases">
        <title>Streptomyces oryziradicis sp. nov., a novel actinomycete isolated from rhizosphere soil of rice (Oryza sativa L.).</title>
        <authorList>
            <person name="Li C."/>
        </authorList>
    </citation>
    <scope>NUCLEOTIDE SEQUENCE [LARGE SCALE GENOMIC DNA]</scope>
    <source>
        <strain evidence="11 12">NEAU-C40</strain>
    </source>
</reference>
<protein>
    <recommendedName>
        <fullName evidence="3">histidine kinase</fullName>
        <ecNumber evidence="3">2.7.13.3</ecNumber>
    </recommendedName>
</protein>
<dbReference type="Pfam" id="PF02518">
    <property type="entry name" value="HATPase_c"/>
    <property type="match status" value="1"/>
</dbReference>
<dbReference type="AlphaFoldDB" id="A0A4U0SMG6"/>
<dbReference type="SUPFAM" id="SSF55874">
    <property type="entry name" value="ATPase domain of HSP90 chaperone/DNA topoisomerase II/histidine kinase"/>
    <property type="match status" value="1"/>
</dbReference>
<dbReference type="PRINTS" id="PR00344">
    <property type="entry name" value="BCTRLSENSOR"/>
</dbReference>
<keyword evidence="6 11" id="KW-0418">Kinase</keyword>
<dbReference type="PANTHER" id="PTHR43711:SF1">
    <property type="entry name" value="HISTIDINE KINASE 1"/>
    <property type="match status" value="1"/>
</dbReference>
<keyword evidence="7" id="KW-0902">Two-component regulatory system</keyword>
<dbReference type="GO" id="GO:0005886">
    <property type="term" value="C:plasma membrane"/>
    <property type="evidence" value="ECO:0007669"/>
    <property type="project" value="UniProtKB-SubCell"/>
</dbReference>
<dbReference type="SUPFAM" id="SSF47384">
    <property type="entry name" value="Homodimeric domain of signal transducing histidine kinase"/>
    <property type="match status" value="1"/>
</dbReference>